<sequence length="263" mass="28718">MGKVLAALVLGVALTGCSLVPYMEDPGFRSGYYTVRRHETLYSIAWRYGLEWRELARWNGIDAPYTIYPGQRLRMNPPAGGGTASHPKVATGGDRSHSVPGRGGPQRETSRRTAPSASPPTSRPTPTADSAPSDPNDQQTAIRWQWPTRGEVVRSFPREDTAKRGIGISGQKGQPVRAAAGGRVVYSGSGLVGYGKLIIVKHDQRYLSAYAHNDKILVKEGVEVRAGEEIALMGETGTDRPMLHFEIRKDGEPVDPLNYLPDR</sequence>
<keyword evidence="4" id="KW-0449">Lipoprotein</keyword>
<proteinExistence type="inferred from homology"/>
<evidence type="ECO:0000259" key="3">
    <source>
        <dbReference type="PROSITE" id="PS51782"/>
    </source>
</evidence>
<dbReference type="PROSITE" id="PS51782">
    <property type="entry name" value="LYSM"/>
    <property type="match status" value="1"/>
</dbReference>
<keyword evidence="5" id="KW-1185">Reference proteome</keyword>
<dbReference type="RefSeq" id="WP_090483609.1">
    <property type="nucleotide sequence ID" value="NZ_FOUO01000002.1"/>
</dbReference>
<evidence type="ECO:0000256" key="1">
    <source>
        <dbReference type="ARBA" id="ARBA00038420"/>
    </source>
</evidence>
<dbReference type="PANTHER" id="PTHR21666">
    <property type="entry name" value="PEPTIDASE-RELATED"/>
    <property type="match status" value="1"/>
</dbReference>
<gene>
    <name evidence="4" type="ORF">SAMN05421721_102209</name>
</gene>
<dbReference type="InterPro" id="IPR050570">
    <property type="entry name" value="Cell_wall_metabolism_enzyme"/>
</dbReference>
<dbReference type="CDD" id="cd12797">
    <property type="entry name" value="M23_peptidase"/>
    <property type="match status" value="1"/>
</dbReference>
<dbReference type="GO" id="GO:0004222">
    <property type="term" value="F:metalloendopeptidase activity"/>
    <property type="evidence" value="ECO:0007669"/>
    <property type="project" value="TreeGrafter"/>
</dbReference>
<evidence type="ECO:0000313" key="4">
    <source>
        <dbReference type="EMBL" id="SFM30855.1"/>
    </source>
</evidence>
<dbReference type="Pfam" id="PF01551">
    <property type="entry name" value="Peptidase_M23"/>
    <property type="match status" value="1"/>
</dbReference>
<dbReference type="PANTHER" id="PTHR21666:SF263">
    <property type="entry name" value="MUREIN HYDROLASE ACTIVATOR NLPD"/>
    <property type="match status" value="1"/>
</dbReference>
<reference evidence="4 5" key="1">
    <citation type="submission" date="2016-10" db="EMBL/GenBank/DDBJ databases">
        <authorList>
            <person name="de Groot N.N."/>
        </authorList>
    </citation>
    <scope>NUCLEOTIDE SEQUENCE [LARGE SCALE GENOMIC DNA]</scope>
    <source>
        <strain evidence="4 5">DSM 4180</strain>
    </source>
</reference>
<dbReference type="CDD" id="cd00118">
    <property type="entry name" value="LysM"/>
    <property type="match status" value="1"/>
</dbReference>
<feature type="compositionally biased region" description="Low complexity" evidence="2">
    <location>
        <begin position="124"/>
        <end position="133"/>
    </location>
</feature>
<evidence type="ECO:0000256" key="2">
    <source>
        <dbReference type="SAM" id="MobiDB-lite"/>
    </source>
</evidence>
<dbReference type="Proteomes" id="UP000199556">
    <property type="component" value="Unassembled WGS sequence"/>
</dbReference>
<dbReference type="STRING" id="195064.SAMN05421721_102209"/>
<evidence type="ECO:0000313" key="5">
    <source>
        <dbReference type="Proteomes" id="UP000199556"/>
    </source>
</evidence>
<protein>
    <submittedName>
        <fullName evidence="4">Lipoprotein NlpD</fullName>
    </submittedName>
</protein>
<dbReference type="InterPro" id="IPR016047">
    <property type="entry name" value="M23ase_b-sheet_dom"/>
</dbReference>
<name>A0A1I4PU10_ECTMO</name>
<dbReference type="GO" id="GO:0009279">
    <property type="term" value="C:cell outer membrane"/>
    <property type="evidence" value="ECO:0007669"/>
    <property type="project" value="TreeGrafter"/>
</dbReference>
<organism evidence="4 5">
    <name type="scientific">Ectothiorhodospira mobilis</name>
    <dbReference type="NCBI Taxonomy" id="195064"/>
    <lineage>
        <taxon>Bacteria</taxon>
        <taxon>Pseudomonadati</taxon>
        <taxon>Pseudomonadota</taxon>
        <taxon>Gammaproteobacteria</taxon>
        <taxon>Chromatiales</taxon>
        <taxon>Ectothiorhodospiraceae</taxon>
        <taxon>Ectothiorhodospira</taxon>
    </lineage>
</organism>
<dbReference type="Gene3D" id="3.10.350.10">
    <property type="entry name" value="LysM domain"/>
    <property type="match status" value="1"/>
</dbReference>
<feature type="domain" description="LysM" evidence="3">
    <location>
        <begin position="31"/>
        <end position="75"/>
    </location>
</feature>
<dbReference type="GO" id="GO:0032153">
    <property type="term" value="C:cell division site"/>
    <property type="evidence" value="ECO:0007669"/>
    <property type="project" value="TreeGrafter"/>
</dbReference>
<dbReference type="SUPFAM" id="SSF51261">
    <property type="entry name" value="Duplicated hybrid motif"/>
    <property type="match status" value="1"/>
</dbReference>
<dbReference type="AlphaFoldDB" id="A0A1I4PU10"/>
<dbReference type="InterPro" id="IPR011055">
    <property type="entry name" value="Dup_hybrid_motif"/>
</dbReference>
<feature type="region of interest" description="Disordered" evidence="2">
    <location>
        <begin position="76"/>
        <end position="150"/>
    </location>
</feature>
<dbReference type="EMBL" id="FOUO01000002">
    <property type="protein sequence ID" value="SFM30855.1"/>
    <property type="molecule type" value="Genomic_DNA"/>
</dbReference>
<accession>A0A1I4PU10</accession>
<dbReference type="OrthoDB" id="9793746at2"/>
<dbReference type="SMART" id="SM00257">
    <property type="entry name" value="LysM"/>
    <property type="match status" value="1"/>
</dbReference>
<comment type="similarity">
    <text evidence="1">Belongs to the E.coli NlpD/Haemophilus LppB family.</text>
</comment>
<dbReference type="InterPro" id="IPR036779">
    <property type="entry name" value="LysM_dom_sf"/>
</dbReference>
<dbReference type="InterPro" id="IPR018392">
    <property type="entry name" value="LysM"/>
</dbReference>
<dbReference type="Pfam" id="PF01476">
    <property type="entry name" value="LysM"/>
    <property type="match status" value="1"/>
</dbReference>
<dbReference type="Gene3D" id="2.70.70.10">
    <property type="entry name" value="Glucose Permease (Domain IIA)"/>
    <property type="match status" value="1"/>
</dbReference>
<dbReference type="PROSITE" id="PS51257">
    <property type="entry name" value="PROKAR_LIPOPROTEIN"/>
    <property type="match status" value="1"/>
</dbReference>